<evidence type="ECO:0000256" key="6">
    <source>
        <dbReference type="SAM" id="Phobius"/>
    </source>
</evidence>
<protein>
    <submittedName>
        <fullName evidence="8">Metal cation symporter ZIP14</fullName>
    </submittedName>
</protein>
<evidence type="ECO:0000313" key="8">
    <source>
        <dbReference type="EMBL" id="KAK2568428.1"/>
    </source>
</evidence>
<comment type="similarity">
    <text evidence="2">Belongs to the ZIP transporter (TC 2.A.5) family.</text>
</comment>
<dbReference type="GO" id="GO:0005385">
    <property type="term" value="F:zinc ion transmembrane transporter activity"/>
    <property type="evidence" value="ECO:0007669"/>
    <property type="project" value="TreeGrafter"/>
</dbReference>
<sequence>MYAKNSCGKATFLCVLILLPLTASHIFSHTGVRSISGPEPDSFVDRLFEEYGRNKSMNLKQFDILLKELKIGKPQAREEDKSSGIVEENAVTNGHSSCYPAKALFESFSVDPNGLNQGGFERICPAIVEQIESKACVVVKHEEEVSQEVQRKSHVLSGSGVFHLIPHTFGLGLDGDMSYLWKSLVIMCGIYLFFFLEYVMKMIVRFKQDSSSDHHQDMDHSNCELPGSGIAEVQLQLYNVNQNSHHTHHNGTGAGEEKSAKKKKVAPVAWMIIIGDGLHNFIDGLAIGASFSSSTLVGDFAVLLNAGMTYKAAMAFNFLSACTCYLGLIIGLLLGYSTSAVKWIYALAGGMFIYISLVDMLEEASEMSVKIGQISVRKNLKAFALQNCGMCLGIAVMFILALYGEDITVE</sequence>
<evidence type="ECO:0000313" key="9">
    <source>
        <dbReference type="Proteomes" id="UP001249851"/>
    </source>
</evidence>
<proteinExistence type="inferred from homology"/>
<feature type="transmembrane region" description="Helical" evidence="6">
    <location>
        <begin position="343"/>
        <end position="361"/>
    </location>
</feature>
<dbReference type="PANTHER" id="PTHR12191:SF37">
    <property type="entry name" value="ZINC TRANSPORTER FOI"/>
    <property type="match status" value="1"/>
</dbReference>
<dbReference type="PANTHER" id="PTHR12191">
    <property type="entry name" value="SOLUTE CARRIER FAMILY 39"/>
    <property type="match status" value="1"/>
</dbReference>
<feature type="transmembrane region" description="Helical" evidence="6">
    <location>
        <begin position="315"/>
        <end position="337"/>
    </location>
</feature>
<dbReference type="GO" id="GO:0140410">
    <property type="term" value="F:monoatomic cation:bicarbonate symporter activity"/>
    <property type="evidence" value="ECO:0007669"/>
    <property type="project" value="TreeGrafter"/>
</dbReference>
<reference evidence="8" key="2">
    <citation type="journal article" date="2023" name="Science">
        <title>Genomic signatures of disease resistance in endangered staghorn corals.</title>
        <authorList>
            <person name="Vollmer S.V."/>
            <person name="Selwyn J.D."/>
            <person name="Despard B.A."/>
            <person name="Roesel C.L."/>
        </authorList>
    </citation>
    <scope>NUCLEOTIDE SEQUENCE</scope>
    <source>
        <strain evidence="8">K2</strain>
    </source>
</reference>
<accession>A0AAD9VBI1</accession>
<dbReference type="InterPro" id="IPR003689">
    <property type="entry name" value="ZIP"/>
</dbReference>
<evidence type="ECO:0000256" key="1">
    <source>
        <dbReference type="ARBA" id="ARBA00004141"/>
    </source>
</evidence>
<dbReference type="Pfam" id="PF02535">
    <property type="entry name" value="Zip"/>
    <property type="match status" value="2"/>
</dbReference>
<dbReference type="InterPro" id="IPR050799">
    <property type="entry name" value="ZIP_Transporter"/>
</dbReference>
<organism evidence="8 9">
    <name type="scientific">Acropora cervicornis</name>
    <name type="common">Staghorn coral</name>
    <dbReference type="NCBI Taxonomy" id="6130"/>
    <lineage>
        <taxon>Eukaryota</taxon>
        <taxon>Metazoa</taxon>
        <taxon>Cnidaria</taxon>
        <taxon>Anthozoa</taxon>
        <taxon>Hexacorallia</taxon>
        <taxon>Scleractinia</taxon>
        <taxon>Astrocoeniina</taxon>
        <taxon>Acroporidae</taxon>
        <taxon>Acropora</taxon>
    </lineage>
</organism>
<comment type="caution">
    <text evidence="8">The sequence shown here is derived from an EMBL/GenBank/DDBJ whole genome shotgun (WGS) entry which is preliminary data.</text>
</comment>
<feature type="chain" id="PRO_5042225834" evidence="7">
    <location>
        <begin position="25"/>
        <end position="410"/>
    </location>
</feature>
<dbReference type="GO" id="GO:0030003">
    <property type="term" value="P:intracellular monoatomic cation homeostasis"/>
    <property type="evidence" value="ECO:0007669"/>
    <property type="project" value="TreeGrafter"/>
</dbReference>
<evidence type="ECO:0000256" key="4">
    <source>
        <dbReference type="ARBA" id="ARBA00022989"/>
    </source>
</evidence>
<dbReference type="AlphaFoldDB" id="A0AAD9VBI1"/>
<gene>
    <name evidence="8" type="ORF">P5673_007461</name>
</gene>
<keyword evidence="7" id="KW-0732">Signal</keyword>
<feature type="transmembrane region" description="Helical" evidence="6">
    <location>
        <begin position="382"/>
        <end position="403"/>
    </location>
</feature>
<dbReference type="EMBL" id="JARQWQ010000012">
    <property type="protein sequence ID" value="KAK2568428.1"/>
    <property type="molecule type" value="Genomic_DNA"/>
</dbReference>
<evidence type="ECO:0000256" key="7">
    <source>
        <dbReference type="SAM" id="SignalP"/>
    </source>
</evidence>
<feature type="signal peptide" evidence="7">
    <location>
        <begin position="1"/>
        <end position="24"/>
    </location>
</feature>
<comment type="subcellular location">
    <subcellularLocation>
        <location evidence="1">Membrane</location>
        <topology evidence="1">Multi-pass membrane protein</topology>
    </subcellularLocation>
</comment>
<feature type="transmembrane region" description="Helical" evidence="6">
    <location>
        <begin position="179"/>
        <end position="200"/>
    </location>
</feature>
<evidence type="ECO:0000256" key="3">
    <source>
        <dbReference type="ARBA" id="ARBA00022692"/>
    </source>
</evidence>
<keyword evidence="4 6" id="KW-1133">Transmembrane helix</keyword>
<name>A0AAD9VBI1_ACRCE</name>
<keyword evidence="5 6" id="KW-0472">Membrane</keyword>
<keyword evidence="3 6" id="KW-0812">Transmembrane</keyword>
<dbReference type="GO" id="GO:0005886">
    <property type="term" value="C:plasma membrane"/>
    <property type="evidence" value="ECO:0007669"/>
    <property type="project" value="TreeGrafter"/>
</dbReference>
<dbReference type="Proteomes" id="UP001249851">
    <property type="component" value="Unassembled WGS sequence"/>
</dbReference>
<evidence type="ECO:0000256" key="2">
    <source>
        <dbReference type="ARBA" id="ARBA00006939"/>
    </source>
</evidence>
<keyword evidence="9" id="KW-1185">Reference proteome</keyword>
<reference evidence="8" key="1">
    <citation type="journal article" date="2023" name="G3 (Bethesda)">
        <title>Whole genome assembly and annotation of the endangered Caribbean coral Acropora cervicornis.</title>
        <authorList>
            <person name="Selwyn J.D."/>
            <person name="Vollmer S.V."/>
        </authorList>
    </citation>
    <scope>NUCLEOTIDE SEQUENCE</scope>
    <source>
        <strain evidence="8">K2</strain>
    </source>
</reference>
<evidence type="ECO:0000256" key="5">
    <source>
        <dbReference type="ARBA" id="ARBA00023136"/>
    </source>
</evidence>
<dbReference type="GO" id="GO:0071578">
    <property type="term" value="P:zinc ion import across plasma membrane"/>
    <property type="evidence" value="ECO:0007669"/>
    <property type="project" value="TreeGrafter"/>
</dbReference>